<evidence type="ECO:0000256" key="1">
    <source>
        <dbReference type="SAM" id="MobiDB-lite"/>
    </source>
</evidence>
<dbReference type="AlphaFoldDB" id="S8E0X3"/>
<reference evidence="2 3" key="1">
    <citation type="journal article" date="2012" name="Science">
        <title>The Paleozoic origin of enzymatic lignin decomposition reconstructed from 31 fungal genomes.</title>
        <authorList>
            <person name="Floudas D."/>
            <person name="Binder M."/>
            <person name="Riley R."/>
            <person name="Barry K."/>
            <person name="Blanchette R.A."/>
            <person name="Henrissat B."/>
            <person name="Martinez A.T."/>
            <person name="Otillar R."/>
            <person name="Spatafora J.W."/>
            <person name="Yadav J.S."/>
            <person name="Aerts A."/>
            <person name="Benoit I."/>
            <person name="Boyd A."/>
            <person name="Carlson A."/>
            <person name="Copeland A."/>
            <person name="Coutinho P.M."/>
            <person name="de Vries R.P."/>
            <person name="Ferreira P."/>
            <person name="Findley K."/>
            <person name="Foster B."/>
            <person name="Gaskell J."/>
            <person name="Glotzer D."/>
            <person name="Gorecki P."/>
            <person name="Heitman J."/>
            <person name="Hesse C."/>
            <person name="Hori C."/>
            <person name="Igarashi K."/>
            <person name="Jurgens J.A."/>
            <person name="Kallen N."/>
            <person name="Kersten P."/>
            <person name="Kohler A."/>
            <person name="Kuees U."/>
            <person name="Kumar T.K.A."/>
            <person name="Kuo A."/>
            <person name="LaButti K."/>
            <person name="Larrondo L.F."/>
            <person name="Lindquist E."/>
            <person name="Ling A."/>
            <person name="Lombard V."/>
            <person name="Lucas S."/>
            <person name="Lundell T."/>
            <person name="Martin R."/>
            <person name="McLaughlin D.J."/>
            <person name="Morgenstern I."/>
            <person name="Morin E."/>
            <person name="Murat C."/>
            <person name="Nagy L.G."/>
            <person name="Nolan M."/>
            <person name="Ohm R.A."/>
            <person name="Patyshakuliyeva A."/>
            <person name="Rokas A."/>
            <person name="Ruiz-Duenas F.J."/>
            <person name="Sabat G."/>
            <person name="Salamov A."/>
            <person name="Samejima M."/>
            <person name="Schmutz J."/>
            <person name="Slot J.C."/>
            <person name="St John F."/>
            <person name="Stenlid J."/>
            <person name="Sun H."/>
            <person name="Sun S."/>
            <person name="Syed K."/>
            <person name="Tsang A."/>
            <person name="Wiebenga A."/>
            <person name="Young D."/>
            <person name="Pisabarro A."/>
            <person name="Eastwood D.C."/>
            <person name="Martin F."/>
            <person name="Cullen D."/>
            <person name="Grigoriev I.V."/>
            <person name="Hibbett D.S."/>
        </authorList>
    </citation>
    <scope>NUCLEOTIDE SEQUENCE</scope>
    <source>
        <strain evidence="3">FP-58527</strain>
    </source>
</reference>
<dbReference type="OrthoDB" id="2804180at2759"/>
<feature type="region of interest" description="Disordered" evidence="1">
    <location>
        <begin position="273"/>
        <end position="339"/>
    </location>
</feature>
<dbReference type="HOGENOM" id="CLU_476513_0_0_1"/>
<dbReference type="STRING" id="743788.S8E0X3"/>
<keyword evidence="3" id="KW-1185">Reference proteome</keyword>
<dbReference type="Proteomes" id="UP000015241">
    <property type="component" value="Unassembled WGS sequence"/>
</dbReference>
<evidence type="ECO:0000313" key="3">
    <source>
        <dbReference type="Proteomes" id="UP000015241"/>
    </source>
</evidence>
<organism evidence="2 3">
    <name type="scientific">Fomitopsis schrenkii</name>
    <name type="common">Brown rot fungus</name>
    <dbReference type="NCBI Taxonomy" id="2126942"/>
    <lineage>
        <taxon>Eukaryota</taxon>
        <taxon>Fungi</taxon>
        <taxon>Dikarya</taxon>
        <taxon>Basidiomycota</taxon>
        <taxon>Agaricomycotina</taxon>
        <taxon>Agaricomycetes</taxon>
        <taxon>Polyporales</taxon>
        <taxon>Fomitopsis</taxon>
    </lineage>
</organism>
<dbReference type="EMBL" id="KE504180">
    <property type="protein sequence ID" value="EPS97063.1"/>
    <property type="molecule type" value="Genomic_DNA"/>
</dbReference>
<feature type="compositionally biased region" description="Polar residues" evidence="1">
    <location>
        <begin position="309"/>
        <end position="326"/>
    </location>
</feature>
<proteinExistence type="predicted"/>
<evidence type="ECO:0000313" key="2">
    <source>
        <dbReference type="EMBL" id="EPS97063.1"/>
    </source>
</evidence>
<accession>S8E0X3</accession>
<name>S8E0X3_FOMSC</name>
<sequence length="572" mass="63160">MAFPTPPRPVKQLIRREFSTAALVIEFGPEQLLAHPLNSLEIDYEPISEPSKPYLDPIFQAVPYADRPRIPKPDGEVARLKRGGYNLEQQLQWDHTVYLQVMLQKRTQELADANMSPLTFGKQPLEKHTCQMVEEFPMLCQYAGNWPICDMLRIYLKNKPRSLVLADDGMAALPTEEELTTTLEAILASGPKNSYIRSLKLNVVRALCERLGLKVISSGRAGRLLKGDYASAVEAYRVQQSRQLTKLRASKSKASDIGVLGVAGSCRSGGIIPGDPATVARGGKRKATDTVSPDEVKRAKKSQLHASDLQESTVSGSADLQPQSVSRNKRPAVDDVREASEDPRIIKRMRFHEGPTFVLVRYKNVNTTRRKVSADVAAPGLLQSVTTAATHPSAEHCPIAPAEATVEETVRLPVPAAPERIIETAEAAASTHSTDSVVPSVSSMPVAPRLVASRRKPIAPVTLRKPRASHLRQQPHDLPRKLASCTVKLFAHAHDWDVIETVNVRLAPHGDLDIQGLTKLFGISGCLQTMMEVIDPANYKPFHFYKPHFIEHDDIEELLFNGCLRVVVSSRI</sequence>
<protein>
    <submittedName>
        <fullName evidence="2">Uncharacterized protein</fullName>
    </submittedName>
</protein>
<dbReference type="InParanoid" id="S8E0X3"/>
<gene>
    <name evidence="2" type="ORF">FOMPIDRAFT_111625</name>
</gene>